<comment type="similarity">
    <text evidence="2 7">Belongs to the glycogen phosphorylase family.</text>
</comment>
<accession>A0ABV2JCA0</accession>
<dbReference type="SUPFAM" id="SSF53756">
    <property type="entry name" value="UDP-Glycosyltransferase/glycogen phosphorylase"/>
    <property type="match status" value="1"/>
</dbReference>
<dbReference type="NCBIfam" id="TIGR02093">
    <property type="entry name" value="P_ylase"/>
    <property type="match status" value="1"/>
</dbReference>
<dbReference type="EC" id="2.4.1.1" evidence="7"/>
<keyword evidence="6 7" id="KW-0119">Carbohydrate metabolism</keyword>
<proteinExistence type="inferred from homology"/>
<dbReference type="PANTHER" id="PTHR11468:SF3">
    <property type="entry name" value="GLYCOGEN PHOSPHORYLASE, LIVER FORM"/>
    <property type="match status" value="1"/>
</dbReference>
<comment type="cofactor">
    <cofactor evidence="1 7">
        <name>pyridoxal 5'-phosphate</name>
        <dbReference type="ChEBI" id="CHEBI:597326"/>
    </cofactor>
</comment>
<evidence type="ECO:0000313" key="8">
    <source>
        <dbReference type="EMBL" id="MET3633390.1"/>
    </source>
</evidence>
<protein>
    <recommendedName>
        <fullName evidence="7">Alpha-1,4 glucan phosphorylase</fullName>
        <ecNumber evidence="7">2.4.1.1</ecNumber>
    </recommendedName>
</protein>
<evidence type="ECO:0000256" key="7">
    <source>
        <dbReference type="RuleBase" id="RU000587"/>
    </source>
</evidence>
<keyword evidence="5 7" id="KW-0663">Pyridoxal phosphate</keyword>
<evidence type="ECO:0000256" key="3">
    <source>
        <dbReference type="ARBA" id="ARBA00022676"/>
    </source>
</evidence>
<dbReference type="InterPro" id="IPR000811">
    <property type="entry name" value="Glyco_trans_35"/>
</dbReference>
<comment type="function">
    <text evidence="7">Allosteric enzyme that catalyzes the rate-limiting step in glycogen catabolism, the phosphorolytic cleavage of glycogen to produce glucose-1-phosphate, and plays a central role in maintaining cellular and organismal glucose homeostasis.</text>
</comment>
<organism evidence="8 9">
    <name type="scientific">Streptococcus porcorum</name>
    <dbReference type="NCBI Taxonomy" id="701526"/>
    <lineage>
        <taxon>Bacteria</taxon>
        <taxon>Bacillati</taxon>
        <taxon>Bacillota</taxon>
        <taxon>Bacilli</taxon>
        <taxon>Lactobacillales</taxon>
        <taxon>Streptococcaceae</taxon>
        <taxon>Streptococcus</taxon>
    </lineage>
</organism>
<dbReference type="InterPro" id="IPR011833">
    <property type="entry name" value="Glycg_phsphrylas"/>
</dbReference>
<keyword evidence="4 7" id="KW-0808">Transferase</keyword>
<comment type="catalytic activity">
    <reaction evidence="7">
        <text>[(1-&gt;4)-alpha-D-glucosyl](n) + phosphate = [(1-&gt;4)-alpha-D-glucosyl](n-1) + alpha-D-glucose 1-phosphate</text>
        <dbReference type="Rhea" id="RHEA:41732"/>
        <dbReference type="Rhea" id="RHEA-COMP:9584"/>
        <dbReference type="Rhea" id="RHEA-COMP:9586"/>
        <dbReference type="ChEBI" id="CHEBI:15444"/>
        <dbReference type="ChEBI" id="CHEBI:43474"/>
        <dbReference type="ChEBI" id="CHEBI:58601"/>
        <dbReference type="EC" id="2.4.1.1"/>
    </reaction>
</comment>
<gene>
    <name evidence="8" type="ORF">ABID28_000020</name>
</gene>
<evidence type="ECO:0000256" key="2">
    <source>
        <dbReference type="ARBA" id="ARBA00006047"/>
    </source>
</evidence>
<dbReference type="GO" id="GO:0004645">
    <property type="term" value="F:1,4-alpha-oligoglucan phosphorylase activity"/>
    <property type="evidence" value="ECO:0007669"/>
    <property type="project" value="UniProtKB-EC"/>
</dbReference>
<comment type="caution">
    <text evidence="8">The sequence shown here is derived from an EMBL/GenBank/DDBJ whole genome shotgun (WGS) entry which is preliminary data.</text>
</comment>
<evidence type="ECO:0000256" key="6">
    <source>
        <dbReference type="ARBA" id="ARBA00023277"/>
    </source>
</evidence>
<keyword evidence="3 7" id="KW-0328">Glycosyltransferase</keyword>
<dbReference type="EMBL" id="JBEPLN010000001">
    <property type="protein sequence ID" value="MET3633390.1"/>
    <property type="molecule type" value="Genomic_DNA"/>
</dbReference>
<dbReference type="Proteomes" id="UP001549037">
    <property type="component" value="Unassembled WGS sequence"/>
</dbReference>
<dbReference type="PANTHER" id="PTHR11468">
    <property type="entry name" value="GLYCOGEN PHOSPHORYLASE"/>
    <property type="match status" value="1"/>
</dbReference>
<evidence type="ECO:0000313" key="9">
    <source>
        <dbReference type="Proteomes" id="UP001549037"/>
    </source>
</evidence>
<evidence type="ECO:0000256" key="4">
    <source>
        <dbReference type="ARBA" id="ARBA00022679"/>
    </source>
</evidence>
<sequence>MALGNGGLGRLAAAFMDSLATTGYPGFGNGIRYQYGLFKQRIVDGYQVELPDSWFGSIGNVWETRKDHNIVDVKLFGDVYLSADENGKLVPVYEGAQVLRAVPYDVPQIGFENDNINNLRLWDVEIPEEYELYYPTLESRRRVEDITAILYPDDSNYEGKQLRLVQEYFMTSAGLQTIIKSYLKQGLPLEQIHEKVSVHINDTHPAVAPAEFMRLLVDDYGLDWSTAWNTTVKTMSYTNHTILSEALEKWDAELFKHVLPRVYQIVLEIDNRFVAEMAQKGIDSGVINRTRIVKDGQIHMANLAIIGGHSVNGVAKLHTELLKEDTLHDFYLLYPEKFNNKTNGIVQRRWTQIAAPELSKAIDETIGEAWRSDIHELQKLKAYADDTTVLDNFYHVKQEAKAKLARYIFETTGVEVSTEAIFDVQVKRLHAYKRQLLNVLHIIKLYLDLKDNPDKDMVPRVFIFGAKAAPGYHFAKSVIKIINELANLINYDDSLQGKLKVVFLENYNVSLAELIIPAANVSEQISLASKEASGTSNMKFMMTGAITLATLDGANIEIKDEVGDDNIVIFGMDKDAVYAHYAAHDYYARGVYEANPVIKRVVDSFINGTIPNSQAEGTEIYEALITHNDEYFLLEDFPAYVEAQEKIDQLYRNRAQWSRMSLLNIANSDKFTSDDTITEYAEEIWNLKK</sequence>
<keyword evidence="9" id="KW-1185">Reference proteome</keyword>
<evidence type="ECO:0000256" key="5">
    <source>
        <dbReference type="ARBA" id="ARBA00022898"/>
    </source>
</evidence>
<dbReference type="Gene3D" id="3.40.50.2000">
    <property type="entry name" value="Glycogen Phosphorylase B"/>
    <property type="match status" value="2"/>
</dbReference>
<dbReference type="PIRSF" id="PIRSF000460">
    <property type="entry name" value="Pprylas_GlgP"/>
    <property type="match status" value="1"/>
</dbReference>
<name>A0ABV2JCA0_9STRE</name>
<reference evidence="8 9" key="1">
    <citation type="submission" date="2024-06" db="EMBL/GenBank/DDBJ databases">
        <title>Genomic Encyclopedia of Type Strains, Phase IV (KMG-IV): sequencing the most valuable type-strain genomes for metagenomic binning, comparative biology and taxonomic classification.</title>
        <authorList>
            <person name="Goeker M."/>
        </authorList>
    </citation>
    <scope>NUCLEOTIDE SEQUENCE [LARGE SCALE GENOMIC DNA]</scope>
    <source>
        <strain evidence="8 9">DSM 28302</strain>
    </source>
</reference>
<evidence type="ECO:0000256" key="1">
    <source>
        <dbReference type="ARBA" id="ARBA00001933"/>
    </source>
</evidence>
<dbReference type="CDD" id="cd04300">
    <property type="entry name" value="GT35_Glycogen_Phosphorylase"/>
    <property type="match status" value="1"/>
</dbReference>
<dbReference type="Pfam" id="PF00343">
    <property type="entry name" value="Phosphorylase"/>
    <property type="match status" value="1"/>
</dbReference>